<dbReference type="InterPro" id="IPR007711">
    <property type="entry name" value="HigB-1"/>
</dbReference>
<dbReference type="Proteomes" id="UP001501079">
    <property type="component" value="Unassembled WGS sequence"/>
</dbReference>
<reference evidence="2" key="1">
    <citation type="journal article" date="2019" name="Int. J. Syst. Evol. Microbiol.">
        <title>The Global Catalogue of Microorganisms (GCM) 10K type strain sequencing project: providing services to taxonomists for standard genome sequencing and annotation.</title>
        <authorList>
            <consortium name="The Broad Institute Genomics Platform"/>
            <consortium name="The Broad Institute Genome Sequencing Center for Infectious Disease"/>
            <person name="Wu L."/>
            <person name="Ma J."/>
        </authorList>
    </citation>
    <scope>NUCLEOTIDE SEQUENCE [LARGE SCALE GENOMIC DNA]</scope>
    <source>
        <strain evidence="2">JCM 17591</strain>
    </source>
</reference>
<dbReference type="RefSeq" id="WP_344754830.1">
    <property type="nucleotide sequence ID" value="NZ_BAABBW010000004.1"/>
</dbReference>
<protein>
    <submittedName>
        <fullName evidence="1">Type II toxin-antitoxin system RelE/ParE family toxin</fullName>
    </submittedName>
</protein>
<evidence type="ECO:0000313" key="1">
    <source>
        <dbReference type="EMBL" id="GAA4176809.1"/>
    </source>
</evidence>
<comment type="caution">
    <text evidence="1">The sequence shown here is derived from an EMBL/GenBank/DDBJ whole genome shotgun (WGS) entry which is preliminary data.</text>
</comment>
<dbReference type="Gene3D" id="3.30.2310.20">
    <property type="entry name" value="RelE-like"/>
    <property type="match status" value="1"/>
</dbReference>
<dbReference type="InterPro" id="IPR035093">
    <property type="entry name" value="RelE/ParE_toxin_dom_sf"/>
</dbReference>
<gene>
    <name evidence="1" type="ORF">GCM10022287_24670</name>
</gene>
<accession>A0ABP8A3G2</accession>
<proteinExistence type="predicted"/>
<sequence>MRFADRDTEEYWLSGAAPRRVPPDVRKRLVRRLQLLDAAGELEDLRIPPSNHLEKFQGNQAGSYSIRVNDQWRLVFGWDGGEAIDVVFIDYH</sequence>
<keyword evidence="2" id="KW-1185">Reference proteome</keyword>
<dbReference type="SUPFAM" id="SSF143011">
    <property type="entry name" value="RelE-like"/>
    <property type="match status" value="1"/>
</dbReference>
<organism evidence="1 2">
    <name type="scientific">Gryllotalpicola koreensis</name>
    <dbReference type="NCBI Taxonomy" id="993086"/>
    <lineage>
        <taxon>Bacteria</taxon>
        <taxon>Bacillati</taxon>
        <taxon>Actinomycetota</taxon>
        <taxon>Actinomycetes</taxon>
        <taxon>Micrococcales</taxon>
        <taxon>Microbacteriaceae</taxon>
        <taxon>Gryllotalpicola</taxon>
    </lineage>
</organism>
<dbReference type="Pfam" id="PF05015">
    <property type="entry name" value="HigB-like_toxin"/>
    <property type="match status" value="1"/>
</dbReference>
<name>A0ABP8A3G2_9MICO</name>
<dbReference type="PANTHER" id="PTHR40266:SF2">
    <property type="entry name" value="TOXIN HIGB-1"/>
    <property type="match status" value="1"/>
</dbReference>
<dbReference type="PANTHER" id="PTHR40266">
    <property type="entry name" value="TOXIN HIGB-1"/>
    <property type="match status" value="1"/>
</dbReference>
<evidence type="ECO:0000313" key="2">
    <source>
        <dbReference type="Proteomes" id="UP001501079"/>
    </source>
</evidence>
<dbReference type="EMBL" id="BAABBW010000004">
    <property type="protein sequence ID" value="GAA4176809.1"/>
    <property type="molecule type" value="Genomic_DNA"/>
</dbReference>